<dbReference type="OrthoDB" id="635259at2"/>
<dbReference type="PROSITE" id="PS01124">
    <property type="entry name" value="HTH_ARAC_FAMILY_2"/>
    <property type="match status" value="1"/>
</dbReference>
<evidence type="ECO:0000313" key="6">
    <source>
        <dbReference type="Proteomes" id="UP000293162"/>
    </source>
</evidence>
<dbReference type="RefSeq" id="WP_130023423.1">
    <property type="nucleotide sequence ID" value="NZ_SEWF01000045.1"/>
</dbReference>
<keyword evidence="2" id="KW-0238">DNA-binding</keyword>
<proteinExistence type="predicted"/>
<evidence type="ECO:0000256" key="1">
    <source>
        <dbReference type="ARBA" id="ARBA00023015"/>
    </source>
</evidence>
<name>A0A4Q5LVF0_9BACT</name>
<dbReference type="PANTHER" id="PTHR46796:SF13">
    <property type="entry name" value="HTH-TYPE TRANSCRIPTIONAL ACTIVATOR RHAS"/>
    <property type="match status" value="1"/>
</dbReference>
<dbReference type="Pfam" id="PF12833">
    <property type="entry name" value="HTH_18"/>
    <property type="match status" value="1"/>
</dbReference>
<evidence type="ECO:0000259" key="4">
    <source>
        <dbReference type="PROSITE" id="PS01124"/>
    </source>
</evidence>
<dbReference type="PANTHER" id="PTHR46796">
    <property type="entry name" value="HTH-TYPE TRANSCRIPTIONAL ACTIVATOR RHAS-RELATED"/>
    <property type="match status" value="1"/>
</dbReference>
<evidence type="ECO:0000256" key="3">
    <source>
        <dbReference type="ARBA" id="ARBA00023163"/>
    </source>
</evidence>
<keyword evidence="6" id="KW-1185">Reference proteome</keyword>
<dbReference type="InterPro" id="IPR046532">
    <property type="entry name" value="DUF6597"/>
</dbReference>
<protein>
    <submittedName>
        <fullName evidence="5">AraC family transcriptional regulator</fullName>
    </submittedName>
</protein>
<accession>A0A4Q5LVF0</accession>
<dbReference type="SMART" id="SM00342">
    <property type="entry name" value="HTH_ARAC"/>
    <property type="match status" value="1"/>
</dbReference>
<comment type="caution">
    <text evidence="5">The sequence shown here is derived from an EMBL/GenBank/DDBJ whole genome shotgun (WGS) entry which is preliminary data.</text>
</comment>
<organism evidence="5 6">
    <name type="scientific">Emticicia agri</name>
    <dbReference type="NCBI Taxonomy" id="2492393"/>
    <lineage>
        <taxon>Bacteria</taxon>
        <taxon>Pseudomonadati</taxon>
        <taxon>Bacteroidota</taxon>
        <taxon>Cytophagia</taxon>
        <taxon>Cytophagales</taxon>
        <taxon>Leadbetterellaceae</taxon>
        <taxon>Emticicia</taxon>
    </lineage>
</organism>
<feature type="domain" description="HTH araC/xylS-type" evidence="4">
    <location>
        <begin position="159"/>
        <end position="260"/>
    </location>
</feature>
<dbReference type="EMBL" id="SEWF01000045">
    <property type="protein sequence ID" value="RYU93433.1"/>
    <property type="molecule type" value="Genomic_DNA"/>
</dbReference>
<dbReference type="InterPro" id="IPR018060">
    <property type="entry name" value="HTH_AraC"/>
</dbReference>
<dbReference type="Pfam" id="PF20240">
    <property type="entry name" value="DUF6597"/>
    <property type="match status" value="1"/>
</dbReference>
<keyword evidence="1" id="KW-0805">Transcription regulation</keyword>
<dbReference type="InterPro" id="IPR050204">
    <property type="entry name" value="AraC_XylS_family_regulators"/>
</dbReference>
<evidence type="ECO:0000313" key="5">
    <source>
        <dbReference type="EMBL" id="RYU93433.1"/>
    </source>
</evidence>
<sequence>MSYQEFPIPAVLKPYVSGIWADRTSYSRGNCHKYWFPNGTIELIFNLGTTYHRKSLETGGKHDSVATPVVIGQMKKVIVLELSPNNYVVGIRFTPTGFSAFSRIPAHELSEMQVPVNQVFANKDYLIEDRVREAVCIHEKIAVITDFLCKNLRDIPASNLINKAIQEITVRNGDIKISTLVEKSGVSDKTLESKFKLSVGLTPKEYAKICRLNSFLLKFKENNLLSLTRLSCETNYYDQSHFIKEFKNVAHFTPKNLLKDTSKLFDINLLSMNLSKIS</sequence>
<gene>
    <name evidence="5" type="ORF">EWM59_22050</name>
</gene>
<keyword evidence="3" id="KW-0804">Transcription</keyword>
<reference evidence="5 6" key="1">
    <citation type="submission" date="2019-02" db="EMBL/GenBank/DDBJ databases">
        <title>Bacterial novel species Emticicia sp. 17J42-9 isolated from soil.</title>
        <authorList>
            <person name="Jung H.-Y."/>
        </authorList>
    </citation>
    <scope>NUCLEOTIDE SEQUENCE [LARGE SCALE GENOMIC DNA]</scope>
    <source>
        <strain evidence="5 6">17J42-9</strain>
    </source>
</reference>
<dbReference type="AlphaFoldDB" id="A0A4Q5LVF0"/>
<dbReference type="Proteomes" id="UP000293162">
    <property type="component" value="Unassembled WGS sequence"/>
</dbReference>
<dbReference type="GO" id="GO:0043565">
    <property type="term" value="F:sequence-specific DNA binding"/>
    <property type="evidence" value="ECO:0007669"/>
    <property type="project" value="InterPro"/>
</dbReference>
<dbReference type="Gene3D" id="1.10.10.60">
    <property type="entry name" value="Homeodomain-like"/>
    <property type="match status" value="1"/>
</dbReference>
<dbReference type="GO" id="GO:0003700">
    <property type="term" value="F:DNA-binding transcription factor activity"/>
    <property type="evidence" value="ECO:0007669"/>
    <property type="project" value="InterPro"/>
</dbReference>
<evidence type="ECO:0000256" key="2">
    <source>
        <dbReference type="ARBA" id="ARBA00023125"/>
    </source>
</evidence>